<organism evidence="16">
    <name type="scientific">Propsilocerus akamusi</name>
    <dbReference type="NCBI Taxonomy" id="903466"/>
    <lineage>
        <taxon>Eukaryota</taxon>
        <taxon>Metazoa</taxon>
        <taxon>Ecdysozoa</taxon>
        <taxon>Arthropoda</taxon>
        <taxon>Hexapoda</taxon>
        <taxon>Insecta</taxon>
        <taxon>Pterygota</taxon>
        <taxon>Neoptera</taxon>
        <taxon>Endopterygota</taxon>
        <taxon>Diptera</taxon>
        <taxon>Nematocera</taxon>
        <taxon>Chironomoidea</taxon>
        <taxon>Chironomidae</taxon>
        <taxon>Propsilocerus</taxon>
    </lineage>
</organism>
<protein>
    <submittedName>
        <fullName evidence="16">Gustatory receptor 28</fullName>
    </submittedName>
</protein>
<dbReference type="SMART" id="SM00918">
    <property type="entry name" value="Lig_chan-Glu_bd"/>
    <property type="match status" value="1"/>
</dbReference>
<evidence type="ECO:0000256" key="10">
    <source>
        <dbReference type="ARBA" id="ARBA00023180"/>
    </source>
</evidence>
<keyword evidence="4" id="KW-1003">Cell membrane</keyword>
<comment type="subcellular location">
    <subcellularLocation>
        <location evidence="1">Cell membrane</location>
        <topology evidence="1">Multi-pass membrane protein</topology>
    </subcellularLocation>
</comment>
<evidence type="ECO:0000256" key="13">
    <source>
        <dbReference type="SAM" id="Phobius"/>
    </source>
</evidence>
<keyword evidence="5 13" id="KW-0812">Transmembrane</keyword>
<feature type="transmembrane region" description="Helical" evidence="13">
    <location>
        <begin position="444"/>
        <end position="464"/>
    </location>
</feature>
<evidence type="ECO:0000259" key="15">
    <source>
        <dbReference type="SMART" id="SM00918"/>
    </source>
</evidence>
<dbReference type="PANTHER" id="PTHR42643">
    <property type="entry name" value="IONOTROPIC RECEPTOR 20A-RELATED"/>
    <property type="match status" value="1"/>
</dbReference>
<keyword evidence="3" id="KW-0813">Transport</keyword>
<evidence type="ECO:0000256" key="4">
    <source>
        <dbReference type="ARBA" id="ARBA00022475"/>
    </source>
</evidence>
<keyword evidence="7" id="KW-0406">Ion transport</keyword>
<proteinExistence type="evidence at transcript level"/>
<evidence type="ECO:0000256" key="7">
    <source>
        <dbReference type="ARBA" id="ARBA00023065"/>
    </source>
</evidence>
<keyword evidence="6 13" id="KW-1133">Transmembrane helix</keyword>
<evidence type="ECO:0000256" key="6">
    <source>
        <dbReference type="ARBA" id="ARBA00022989"/>
    </source>
</evidence>
<dbReference type="AlphaFoldDB" id="A0A7D0TCZ7"/>
<evidence type="ECO:0000256" key="9">
    <source>
        <dbReference type="ARBA" id="ARBA00023170"/>
    </source>
</evidence>
<dbReference type="Gene3D" id="3.40.190.10">
    <property type="entry name" value="Periplasmic binding protein-like II"/>
    <property type="match status" value="1"/>
</dbReference>
<evidence type="ECO:0000313" key="16">
    <source>
        <dbReference type="EMBL" id="QGW50638.1"/>
    </source>
</evidence>
<dbReference type="PANTHER" id="PTHR42643:SF35">
    <property type="entry name" value="IONOTROPIC RECEPTOR 68A, ISOFORM A"/>
    <property type="match status" value="1"/>
</dbReference>
<evidence type="ECO:0000256" key="3">
    <source>
        <dbReference type="ARBA" id="ARBA00022448"/>
    </source>
</evidence>
<feature type="signal peptide" evidence="14">
    <location>
        <begin position="1"/>
        <end position="21"/>
    </location>
</feature>
<evidence type="ECO:0000256" key="12">
    <source>
        <dbReference type="ARBA" id="ARBA00023303"/>
    </source>
</evidence>
<name>A0A7D0TCZ7_9DIPT</name>
<dbReference type="EMBL" id="MN132965">
    <property type="protein sequence ID" value="QGW50638.1"/>
    <property type="molecule type" value="mRNA"/>
</dbReference>
<dbReference type="Gene3D" id="1.10.287.70">
    <property type="match status" value="1"/>
</dbReference>
<dbReference type="GO" id="GO:0015276">
    <property type="term" value="F:ligand-gated monoatomic ion channel activity"/>
    <property type="evidence" value="ECO:0007669"/>
    <property type="project" value="InterPro"/>
</dbReference>
<dbReference type="InterPro" id="IPR019594">
    <property type="entry name" value="Glu/Gly-bd"/>
</dbReference>
<evidence type="ECO:0000256" key="1">
    <source>
        <dbReference type="ARBA" id="ARBA00004651"/>
    </source>
</evidence>
<feature type="transmembrane region" description="Helical" evidence="13">
    <location>
        <begin position="367"/>
        <end position="394"/>
    </location>
</feature>
<keyword evidence="8 13" id="KW-0472">Membrane</keyword>
<dbReference type="Pfam" id="PF00060">
    <property type="entry name" value="Lig_chan"/>
    <property type="match status" value="1"/>
</dbReference>
<keyword evidence="9 16" id="KW-0675">Receptor</keyword>
<reference evidence="16" key="1">
    <citation type="submission" date="2019-07" db="EMBL/GenBank/DDBJ databases">
        <title>Identification and Expression Pattern of Chemosensory Genes from the Transcriptome of the Propsilocerus akamusi.</title>
        <authorList>
            <person name="Yan C."/>
            <person name="Pan L."/>
        </authorList>
    </citation>
    <scope>NUCLEOTIDE SEQUENCE</scope>
</reference>
<keyword evidence="11" id="KW-1071">Ligand-gated ion channel</keyword>
<comment type="similarity">
    <text evidence="2">Belongs to the glutamate-gated ion channel (TC 1.A.10.1) family.</text>
</comment>
<feature type="transmembrane region" description="Helical" evidence="13">
    <location>
        <begin position="633"/>
        <end position="656"/>
    </location>
</feature>
<sequence length="692" mass="80236">MFGQKIFIGFLIFDIFGKISAILHKINGAFDENEALHKEFDHRTMHDDIRSLVGNILFKIQSTSCIGLITDSIYQKEVYMHQFIQSIDGRMLLIMSIKDSEAFDEKPTKKMESMLVSMKARNCKFYMILVTNGIQMVNFLRYSDSKRLLNTEANFIMLHDYRLFVPDLHYIWKRIVNVIFIRKCDVKHSNWYELSTVPFPASINEVYVSRIVNYWTMNHYRWKKTLFNDKAHQSLNGVVLNVAILPHTPSVFRHLGSDNRTVKYSGVEIGLVNTLSKIMKFSINFYEPQDAETEKWGHRTEYGNFTGLLGEMDTARADIALGNLHYTIYHLDVMDLSLPYNTECLTFLTPESLTDNSWHTLILPFSLGMWTGVLVSLFCVGMVFFLFSNIYYFFTTKNKPSVQTKPVKPKSLIIRDLFDDLSTCILYTYSMLLVVSLPKLPVRWAVRVLTGWWLLYCVLVVVAYRASLTAILANPQPRVTIDTLEGLAESSLKCGAWGEESKSFFTLSPDQVSQKIGTKLEHVDDTDEAIRRVVEDNFAFFENRYTLHQLRFQHDQKHHETKQNLHIMEQCVINIPVSLGFDKNSPFKSRMDKYIRWAVEGGLVSKWLMDAMKTFESSVDAPPQEALMDLKKFYSALIALGVGYFMSSVVLIFEILHWKFVVERHPHYDKYYKRIVFPTILESTPAKITYLS</sequence>
<keyword evidence="10" id="KW-0325">Glycoprotein</keyword>
<feature type="transmembrane region" description="Helical" evidence="13">
    <location>
        <begin position="417"/>
        <end position="438"/>
    </location>
</feature>
<evidence type="ECO:0000256" key="11">
    <source>
        <dbReference type="ARBA" id="ARBA00023286"/>
    </source>
</evidence>
<dbReference type="GO" id="GO:0050906">
    <property type="term" value="P:detection of stimulus involved in sensory perception"/>
    <property type="evidence" value="ECO:0007669"/>
    <property type="project" value="UniProtKB-ARBA"/>
</dbReference>
<evidence type="ECO:0000256" key="8">
    <source>
        <dbReference type="ARBA" id="ARBA00023136"/>
    </source>
</evidence>
<evidence type="ECO:0000256" key="14">
    <source>
        <dbReference type="SAM" id="SignalP"/>
    </source>
</evidence>
<dbReference type="InterPro" id="IPR001320">
    <property type="entry name" value="Iontro_rcpt_C"/>
</dbReference>
<evidence type="ECO:0000256" key="5">
    <source>
        <dbReference type="ARBA" id="ARBA00022692"/>
    </source>
</evidence>
<dbReference type="SUPFAM" id="SSF53850">
    <property type="entry name" value="Periplasmic binding protein-like II"/>
    <property type="match status" value="1"/>
</dbReference>
<feature type="chain" id="PRO_5028429464" evidence="14">
    <location>
        <begin position="22"/>
        <end position="692"/>
    </location>
</feature>
<feature type="domain" description="Ionotropic glutamate receptor L-glutamate and glycine-binding" evidence="15">
    <location>
        <begin position="249"/>
        <end position="313"/>
    </location>
</feature>
<keyword evidence="14" id="KW-0732">Signal</keyword>
<accession>A0A7D0TCZ7</accession>
<dbReference type="Pfam" id="PF10613">
    <property type="entry name" value="Lig_chan-Glu_bd"/>
    <property type="match status" value="1"/>
</dbReference>
<keyword evidence="12" id="KW-0407">Ion channel</keyword>
<dbReference type="InterPro" id="IPR052192">
    <property type="entry name" value="Insect_Ionotropic_Sensory_Rcpt"/>
</dbReference>
<dbReference type="GO" id="GO:0005886">
    <property type="term" value="C:plasma membrane"/>
    <property type="evidence" value="ECO:0007669"/>
    <property type="project" value="UniProtKB-SubCell"/>
</dbReference>
<evidence type="ECO:0000256" key="2">
    <source>
        <dbReference type="ARBA" id="ARBA00008685"/>
    </source>
</evidence>